<accession>A0A1I2M1F1</accession>
<keyword evidence="2" id="KW-1185">Reference proteome</keyword>
<dbReference type="Proteomes" id="UP000198897">
    <property type="component" value="Unassembled WGS sequence"/>
</dbReference>
<dbReference type="AlphaFoldDB" id="A0A1I2M1F1"/>
<name>A0A1I2M1F1_9BACI</name>
<proteinExistence type="predicted"/>
<gene>
    <name evidence="1" type="ORF">SAMN05216353_11111</name>
</gene>
<evidence type="ECO:0000313" key="1">
    <source>
        <dbReference type="EMBL" id="SFF85335.1"/>
    </source>
</evidence>
<reference evidence="2" key="1">
    <citation type="submission" date="2016-10" db="EMBL/GenBank/DDBJ databases">
        <authorList>
            <person name="Varghese N."/>
            <person name="Submissions S."/>
        </authorList>
    </citation>
    <scope>NUCLEOTIDE SEQUENCE [LARGE SCALE GENOMIC DNA]</scope>
    <source>
        <strain evidence="2">FP5</strain>
    </source>
</reference>
<organism evidence="1 2">
    <name type="scientific">Halobacillus alkaliphilus</name>
    <dbReference type="NCBI Taxonomy" id="396056"/>
    <lineage>
        <taxon>Bacteria</taxon>
        <taxon>Bacillati</taxon>
        <taxon>Bacillota</taxon>
        <taxon>Bacilli</taxon>
        <taxon>Bacillales</taxon>
        <taxon>Bacillaceae</taxon>
        <taxon>Halobacillus</taxon>
    </lineage>
</organism>
<dbReference type="EMBL" id="FOOG01000011">
    <property type="protein sequence ID" value="SFF85335.1"/>
    <property type="molecule type" value="Genomic_DNA"/>
</dbReference>
<evidence type="ECO:0000313" key="2">
    <source>
        <dbReference type="Proteomes" id="UP000198897"/>
    </source>
</evidence>
<sequence>MARFPALHDAGSFDVATGRGDLSRTSPLLTSLLGRYRSLCVFA</sequence>
<protein>
    <submittedName>
        <fullName evidence="1">Uncharacterized protein</fullName>
    </submittedName>
</protein>